<keyword evidence="2" id="KW-1185">Reference proteome</keyword>
<reference evidence="1 2" key="1">
    <citation type="submission" date="2017-05" db="EMBL/GenBank/DDBJ databases">
        <authorList>
            <person name="Varghese N."/>
            <person name="Submissions S."/>
        </authorList>
    </citation>
    <scope>NUCLEOTIDE SEQUENCE [LARGE SCALE GENOMIC DNA]</scope>
    <source>
        <strain evidence="1 2">DSM 28214</strain>
    </source>
</reference>
<name>A0ABY1NTF9_9FLAO</name>
<dbReference type="RefSeq" id="WP_283421848.1">
    <property type="nucleotide sequence ID" value="NZ_FXTZ01000004.1"/>
</dbReference>
<dbReference type="InterPro" id="IPR045390">
    <property type="entry name" value="ABC-3C_MC3"/>
</dbReference>
<gene>
    <name evidence="1" type="ORF">SAMN06264346_104135</name>
</gene>
<dbReference type="Proteomes" id="UP001157960">
    <property type="component" value="Unassembled WGS sequence"/>
</dbReference>
<evidence type="ECO:0000313" key="2">
    <source>
        <dbReference type="Proteomes" id="UP001157960"/>
    </source>
</evidence>
<dbReference type="EMBL" id="FXTZ01000004">
    <property type="protein sequence ID" value="SMP17486.1"/>
    <property type="molecule type" value="Genomic_DNA"/>
</dbReference>
<protein>
    <submittedName>
        <fullName evidence="1">Uncharacterized protein</fullName>
    </submittedName>
</protein>
<dbReference type="Pfam" id="PF20131">
    <property type="entry name" value="MC3"/>
    <property type="match status" value="1"/>
</dbReference>
<evidence type="ECO:0000313" key="1">
    <source>
        <dbReference type="EMBL" id="SMP17486.1"/>
    </source>
</evidence>
<sequence>MKLDYNNIGVGALAINSVLSISNELSIAKATLILPFVTHTECLNYLARATTTTISIEKLIAEKTSYFSNFNARYYDSLCLSFSSIQYLTEMDYIQHKEDLLLKIKSLEYSARMGSRAKRIFQAANNISRLLSENDIKLFLNLRVEL</sequence>
<proteinExistence type="predicted"/>
<accession>A0ABY1NTF9</accession>
<organism evidence="1 2">
    <name type="scientific">Chryseobacterium profundimaris</name>
    <dbReference type="NCBI Taxonomy" id="1387275"/>
    <lineage>
        <taxon>Bacteria</taxon>
        <taxon>Pseudomonadati</taxon>
        <taxon>Bacteroidota</taxon>
        <taxon>Flavobacteriia</taxon>
        <taxon>Flavobacteriales</taxon>
        <taxon>Weeksellaceae</taxon>
        <taxon>Chryseobacterium group</taxon>
        <taxon>Chryseobacterium</taxon>
    </lineage>
</organism>
<comment type="caution">
    <text evidence="1">The sequence shown here is derived from an EMBL/GenBank/DDBJ whole genome shotgun (WGS) entry which is preliminary data.</text>
</comment>